<sequence>MLNSPHQNFVSRPSTCSISPHQSPVSDWPPDTWEQEGSVRIRKEPPHISARQLPYRLTPTTSFATQSARPLPVPVPRHSSYSGTTALQRSVSHMAAVLEQRTAQERHDISRVHHSHKVFVRGCELCTSRKPVRPIMNHQGQKRSVTMPPMYTSIPSSPVTSTSRANQDQAKTGHGTGREESGVSLSSPAVNGGQESRRSSYYVPSSALRTGAVVLGPRVRGGRHIRRGEGE</sequence>
<reference evidence="2 3" key="1">
    <citation type="submission" date="2016-07" db="EMBL/GenBank/DDBJ databases">
        <title>Pervasive Adenine N6-methylation of Active Genes in Fungi.</title>
        <authorList>
            <consortium name="DOE Joint Genome Institute"/>
            <person name="Mondo S.J."/>
            <person name="Dannebaum R.O."/>
            <person name="Kuo R.C."/>
            <person name="Labutti K."/>
            <person name="Haridas S."/>
            <person name="Kuo A."/>
            <person name="Salamov A."/>
            <person name="Ahrendt S.R."/>
            <person name="Lipzen A."/>
            <person name="Sullivan W."/>
            <person name="Andreopoulos W.B."/>
            <person name="Clum A."/>
            <person name="Lindquist E."/>
            <person name="Daum C."/>
            <person name="Ramamoorthy G.K."/>
            <person name="Gryganskyi A."/>
            <person name="Culley D."/>
            <person name="Magnuson J.K."/>
            <person name="James T.Y."/>
            <person name="O'Malley M.A."/>
            <person name="Stajich J.E."/>
            <person name="Spatafora J.W."/>
            <person name="Visel A."/>
            <person name="Grigoriev I.V."/>
        </authorList>
    </citation>
    <scope>NUCLEOTIDE SEQUENCE [LARGE SCALE GENOMIC DNA]</scope>
    <source>
        <strain evidence="2 3">68-887.2</strain>
    </source>
</reference>
<evidence type="ECO:0000313" key="2">
    <source>
        <dbReference type="EMBL" id="ORY29992.1"/>
    </source>
</evidence>
<protein>
    <submittedName>
        <fullName evidence="2">Uncharacterized protein</fullName>
    </submittedName>
</protein>
<accession>A0A1Y2B582</accession>
<feature type="region of interest" description="Disordered" evidence="1">
    <location>
        <begin position="63"/>
        <end position="82"/>
    </location>
</feature>
<feature type="region of interest" description="Disordered" evidence="1">
    <location>
        <begin position="154"/>
        <end position="207"/>
    </location>
</feature>
<name>A0A1Y2B582_9TREE</name>
<feature type="compositionally biased region" description="Polar residues" evidence="1">
    <location>
        <begin position="1"/>
        <end position="25"/>
    </location>
</feature>
<keyword evidence="3" id="KW-1185">Reference proteome</keyword>
<evidence type="ECO:0000313" key="3">
    <source>
        <dbReference type="Proteomes" id="UP000193986"/>
    </source>
</evidence>
<proteinExistence type="predicted"/>
<feature type="compositionally biased region" description="Low complexity" evidence="1">
    <location>
        <begin position="154"/>
        <end position="163"/>
    </location>
</feature>
<dbReference type="InParanoid" id="A0A1Y2B582"/>
<dbReference type="EMBL" id="MCFC01000022">
    <property type="protein sequence ID" value="ORY29992.1"/>
    <property type="molecule type" value="Genomic_DNA"/>
</dbReference>
<feature type="region of interest" description="Disordered" evidence="1">
    <location>
        <begin position="1"/>
        <end position="36"/>
    </location>
</feature>
<dbReference type="Proteomes" id="UP000193986">
    <property type="component" value="Unassembled WGS sequence"/>
</dbReference>
<evidence type="ECO:0000256" key="1">
    <source>
        <dbReference type="SAM" id="MobiDB-lite"/>
    </source>
</evidence>
<comment type="caution">
    <text evidence="2">The sequence shown here is derived from an EMBL/GenBank/DDBJ whole genome shotgun (WGS) entry which is preliminary data.</text>
</comment>
<organism evidence="2 3">
    <name type="scientific">Naematelia encephala</name>
    <dbReference type="NCBI Taxonomy" id="71784"/>
    <lineage>
        <taxon>Eukaryota</taxon>
        <taxon>Fungi</taxon>
        <taxon>Dikarya</taxon>
        <taxon>Basidiomycota</taxon>
        <taxon>Agaricomycotina</taxon>
        <taxon>Tremellomycetes</taxon>
        <taxon>Tremellales</taxon>
        <taxon>Naemateliaceae</taxon>
        <taxon>Naematelia</taxon>
    </lineage>
</organism>
<dbReference type="AlphaFoldDB" id="A0A1Y2B582"/>
<gene>
    <name evidence="2" type="ORF">BCR39DRAFT_530467</name>
</gene>